<dbReference type="EC" id="6.1.1.15" evidence="12"/>
<dbReference type="SUPFAM" id="SSF55681">
    <property type="entry name" value="Class II aaRS and biotin synthetases"/>
    <property type="match status" value="1"/>
</dbReference>
<dbReference type="PRINTS" id="PR01046">
    <property type="entry name" value="TRNASYNTHPRO"/>
</dbReference>
<evidence type="ECO:0000256" key="12">
    <source>
        <dbReference type="HAMAP-Rule" id="MF_01571"/>
    </source>
</evidence>
<dbReference type="Pfam" id="PF03129">
    <property type="entry name" value="HGTP_anticodon"/>
    <property type="match status" value="1"/>
</dbReference>
<comment type="catalytic activity">
    <reaction evidence="9 12">
        <text>tRNA(Pro) + L-proline + ATP = L-prolyl-tRNA(Pro) + AMP + diphosphate</text>
        <dbReference type="Rhea" id="RHEA:14305"/>
        <dbReference type="Rhea" id="RHEA-COMP:9700"/>
        <dbReference type="Rhea" id="RHEA-COMP:9702"/>
        <dbReference type="ChEBI" id="CHEBI:30616"/>
        <dbReference type="ChEBI" id="CHEBI:33019"/>
        <dbReference type="ChEBI" id="CHEBI:60039"/>
        <dbReference type="ChEBI" id="CHEBI:78442"/>
        <dbReference type="ChEBI" id="CHEBI:78532"/>
        <dbReference type="ChEBI" id="CHEBI:456215"/>
        <dbReference type="EC" id="6.1.1.15"/>
    </reaction>
</comment>
<evidence type="ECO:0000256" key="6">
    <source>
        <dbReference type="ARBA" id="ARBA00022840"/>
    </source>
</evidence>
<comment type="subcellular location">
    <subcellularLocation>
        <location evidence="1 12">Cytoplasm</location>
    </subcellularLocation>
</comment>
<proteinExistence type="inferred from homology"/>
<dbReference type="PANTHER" id="PTHR43382:SF2">
    <property type="entry name" value="BIFUNCTIONAL GLUTAMATE_PROLINE--TRNA LIGASE"/>
    <property type="match status" value="1"/>
</dbReference>
<dbReference type="Proteomes" id="UP000001916">
    <property type="component" value="Chromosome"/>
</dbReference>
<evidence type="ECO:0000256" key="8">
    <source>
        <dbReference type="ARBA" id="ARBA00023146"/>
    </source>
</evidence>
<dbReference type="InterPro" id="IPR006195">
    <property type="entry name" value="aa-tRNA-synth_II"/>
</dbReference>
<gene>
    <name evidence="12" type="primary">proS</name>
    <name evidence="14" type="ordered locus">Mesil_0089</name>
</gene>
<dbReference type="InterPro" id="IPR004499">
    <property type="entry name" value="Pro-tRNA-ligase_IIa_arc-type"/>
</dbReference>
<dbReference type="PANTHER" id="PTHR43382">
    <property type="entry name" value="PROLYL-TRNA SYNTHETASE"/>
    <property type="match status" value="1"/>
</dbReference>
<dbReference type="FunFam" id="3.30.930.10:FF:000023">
    <property type="entry name" value="Proline--tRNA ligase"/>
    <property type="match status" value="1"/>
</dbReference>
<accession>D7BGB3</accession>
<evidence type="ECO:0000256" key="7">
    <source>
        <dbReference type="ARBA" id="ARBA00022917"/>
    </source>
</evidence>
<dbReference type="SUPFAM" id="SSF64586">
    <property type="entry name" value="C-terminal domain of ProRS"/>
    <property type="match status" value="1"/>
</dbReference>
<dbReference type="KEGG" id="msv:Mesil_0089"/>
<evidence type="ECO:0000313" key="14">
    <source>
        <dbReference type="EMBL" id="ADH62034.1"/>
    </source>
</evidence>
<dbReference type="InterPro" id="IPR016061">
    <property type="entry name" value="Pro-tRNA_ligase_II_C"/>
</dbReference>
<dbReference type="FunFam" id="3.40.50.800:FF:000005">
    <property type="entry name" value="bifunctional glutamate/proline--tRNA ligase"/>
    <property type="match status" value="1"/>
</dbReference>
<evidence type="ECO:0000256" key="5">
    <source>
        <dbReference type="ARBA" id="ARBA00022741"/>
    </source>
</evidence>
<keyword evidence="4 12" id="KW-0436">Ligase</keyword>
<dbReference type="SUPFAM" id="SSF52954">
    <property type="entry name" value="Class II aaRS ABD-related"/>
    <property type="match status" value="1"/>
</dbReference>
<evidence type="ECO:0000256" key="10">
    <source>
        <dbReference type="ARBA" id="ARBA00055834"/>
    </source>
</evidence>
<keyword evidence="7 12" id="KW-0648">Protein biosynthesis</keyword>
<reference evidence="14 15" key="1">
    <citation type="journal article" date="2010" name="Stand. Genomic Sci.">
        <title>Complete genome sequence of Meiothermus silvanus type strain (VI-R2).</title>
        <authorList>
            <person name="Sikorski J."/>
            <person name="Tindall B.J."/>
            <person name="Lowry S."/>
            <person name="Lucas S."/>
            <person name="Nolan M."/>
            <person name="Copeland A."/>
            <person name="Glavina Del Rio T."/>
            <person name="Tice H."/>
            <person name="Cheng J.F."/>
            <person name="Han C."/>
            <person name="Pitluck S."/>
            <person name="Liolios K."/>
            <person name="Ivanova N."/>
            <person name="Mavromatis K."/>
            <person name="Mikhailova N."/>
            <person name="Pati A."/>
            <person name="Goodwin L."/>
            <person name="Chen A."/>
            <person name="Palaniappan K."/>
            <person name="Land M."/>
            <person name="Hauser L."/>
            <person name="Chang Y.J."/>
            <person name="Jeffries C.D."/>
            <person name="Rohde M."/>
            <person name="Goker M."/>
            <person name="Woyke T."/>
            <person name="Bristow J."/>
            <person name="Eisen J.A."/>
            <person name="Markowitz V."/>
            <person name="Hugenholtz P."/>
            <person name="Kyrpides N.C."/>
            <person name="Klenk H.P."/>
            <person name="Lapidus A."/>
        </authorList>
    </citation>
    <scope>NUCLEOTIDE SEQUENCE [LARGE SCALE GENOMIC DNA]</scope>
    <source>
        <strain evidence="15">ATCC 700542 / DSM 9946 / VI-R2</strain>
    </source>
</reference>
<dbReference type="EMBL" id="CP002042">
    <property type="protein sequence ID" value="ADH62034.1"/>
    <property type="molecule type" value="Genomic_DNA"/>
</dbReference>
<evidence type="ECO:0000256" key="2">
    <source>
        <dbReference type="ARBA" id="ARBA00011738"/>
    </source>
</evidence>
<comment type="subunit">
    <text evidence="2 12">Homodimer.</text>
</comment>
<dbReference type="InterPro" id="IPR002316">
    <property type="entry name" value="Pro-tRNA-ligase_IIa"/>
</dbReference>
<dbReference type="InterPro" id="IPR002314">
    <property type="entry name" value="aa-tRNA-synt_IIb"/>
</dbReference>
<dbReference type="Pfam" id="PF09180">
    <property type="entry name" value="ProRS-C_1"/>
    <property type="match status" value="1"/>
</dbReference>
<dbReference type="PROSITE" id="PS50862">
    <property type="entry name" value="AA_TRNA_LIGASE_II"/>
    <property type="match status" value="1"/>
</dbReference>
<evidence type="ECO:0000313" key="15">
    <source>
        <dbReference type="Proteomes" id="UP000001916"/>
    </source>
</evidence>
<feature type="domain" description="Aminoacyl-transfer RNA synthetases class-II family profile" evidence="13">
    <location>
        <begin position="34"/>
        <end position="282"/>
    </location>
</feature>
<keyword evidence="5 12" id="KW-0547">Nucleotide-binding</keyword>
<comment type="function">
    <text evidence="10">Catalyzes the attachment of proline to tRNA(Pro) in a two-step reaction: proline is first activated by ATP to form Pro-AMP and then transferred to the acceptor end of tRNA(Pro). Can inadvertently accommodate and process cysteine.</text>
</comment>
<dbReference type="HOGENOM" id="CLU_001882_4_2_0"/>
<comment type="domain">
    <text evidence="12">Consists of three domains: the N-terminal catalytic domain, the anticodon-binding domain and the C-terminal extension.</text>
</comment>
<keyword evidence="6 12" id="KW-0067">ATP-binding</keyword>
<comment type="similarity">
    <text evidence="11 12">Belongs to the class-II aminoacyl-tRNA synthetase family. ProS type 3 subfamily.</text>
</comment>
<sequence>MAKDKGLTPQSEDFNEWYNEVVLKADLVDYGPVRGTMVIKPYGYALWEGLQRELDRRFKETGHHNAYFPLFIPMSFFQKEAEHVEGFAPELAVVTHAGGEELEEPLAVRPTSETIIGHMWASWIKSYRDLPQLLNQWNSVVRWELRTKLFLRTSEFLWQEGHTAHATQEEAEEETRRMLDIYATVLREYAAVPGWEGRKTESEKFAGAEYTLTYEAMMRDGKALQSCTSHYFGQKFSRAFEIKFQDKDLQTKYAYTTSWGFSTRAIGAIVMTHGDDKGLILPPKLAPIQVVVVPIYKEDTRAKVLAAAEGLAQALKAAGIRVHLDDRDQYSPGFKFNEWELKGVPFRLELGPRDVDAQTAVLASRLGGKETVPMEEIAPTLADSLEAFHQALYQRALGFRDAHTWKVDTYEDFKAKVQEGFVKAFHCGEAECEREIKAETTATTRCIPLDEPEDKGSCIRCGKPSAYGKRILFAKAY</sequence>
<dbReference type="Gene3D" id="3.30.110.30">
    <property type="entry name" value="C-terminal domain of ProRS"/>
    <property type="match status" value="1"/>
</dbReference>
<dbReference type="InterPro" id="IPR036621">
    <property type="entry name" value="Anticodon-bd_dom_sf"/>
</dbReference>
<dbReference type="NCBIfam" id="TIGR00408">
    <property type="entry name" value="proS_fam_I"/>
    <property type="match status" value="1"/>
</dbReference>
<name>D7BGB3_ALLS1</name>
<keyword evidence="3 12" id="KW-0963">Cytoplasm</keyword>
<dbReference type="CDD" id="cd00862">
    <property type="entry name" value="ProRS_anticodon_zinc"/>
    <property type="match status" value="1"/>
</dbReference>
<dbReference type="STRING" id="526227.Mesil_0089"/>
<keyword evidence="15" id="KW-1185">Reference proteome</keyword>
<organism evidence="14 15">
    <name type="scientific">Allomeiothermus silvanus (strain ATCC 700542 / DSM 9946 / NBRC 106475 / NCIMB 13440 / VI-R2)</name>
    <name type="common">Thermus silvanus</name>
    <dbReference type="NCBI Taxonomy" id="526227"/>
    <lineage>
        <taxon>Bacteria</taxon>
        <taxon>Thermotogati</taxon>
        <taxon>Deinococcota</taxon>
        <taxon>Deinococci</taxon>
        <taxon>Thermales</taxon>
        <taxon>Thermaceae</taxon>
        <taxon>Allomeiothermus</taxon>
    </lineage>
</organism>
<keyword evidence="8 12" id="KW-0030">Aminoacyl-tRNA synthetase</keyword>
<dbReference type="Gene3D" id="3.40.50.800">
    <property type="entry name" value="Anticodon-binding domain"/>
    <property type="match status" value="1"/>
</dbReference>
<dbReference type="SMART" id="SM00946">
    <property type="entry name" value="ProRS-C_1"/>
    <property type="match status" value="1"/>
</dbReference>
<dbReference type="GO" id="GO:0006433">
    <property type="term" value="P:prolyl-tRNA aminoacylation"/>
    <property type="evidence" value="ECO:0007669"/>
    <property type="project" value="UniProtKB-UniRule"/>
</dbReference>
<dbReference type="GO" id="GO:0005737">
    <property type="term" value="C:cytoplasm"/>
    <property type="evidence" value="ECO:0007669"/>
    <property type="project" value="UniProtKB-SubCell"/>
</dbReference>
<evidence type="ECO:0000256" key="3">
    <source>
        <dbReference type="ARBA" id="ARBA00022490"/>
    </source>
</evidence>
<evidence type="ECO:0000256" key="4">
    <source>
        <dbReference type="ARBA" id="ARBA00022598"/>
    </source>
</evidence>
<evidence type="ECO:0000256" key="1">
    <source>
        <dbReference type="ARBA" id="ARBA00004496"/>
    </source>
</evidence>
<evidence type="ECO:0000256" key="11">
    <source>
        <dbReference type="ARBA" id="ARBA00060806"/>
    </source>
</evidence>
<dbReference type="InterPro" id="IPR033721">
    <property type="entry name" value="ProRS_core_arch_euk"/>
</dbReference>
<evidence type="ECO:0000259" key="13">
    <source>
        <dbReference type="PROSITE" id="PS50862"/>
    </source>
</evidence>
<dbReference type="GO" id="GO:0005524">
    <property type="term" value="F:ATP binding"/>
    <property type="evidence" value="ECO:0007669"/>
    <property type="project" value="UniProtKB-UniRule"/>
</dbReference>
<dbReference type="AlphaFoldDB" id="D7BGB3"/>
<dbReference type="eggNOG" id="COG0442">
    <property type="taxonomic scope" value="Bacteria"/>
</dbReference>
<dbReference type="HAMAP" id="MF_01571">
    <property type="entry name" value="Pro_tRNA_synth_type3"/>
    <property type="match status" value="1"/>
</dbReference>
<dbReference type="GO" id="GO:0017101">
    <property type="term" value="C:aminoacyl-tRNA synthetase multienzyme complex"/>
    <property type="evidence" value="ECO:0007669"/>
    <property type="project" value="TreeGrafter"/>
</dbReference>
<protein>
    <recommendedName>
        <fullName evidence="12">Proline--tRNA ligase</fullName>
        <ecNumber evidence="12">6.1.1.15</ecNumber>
    </recommendedName>
    <alternativeName>
        <fullName evidence="12">Prolyl-tRNA synthetase</fullName>
        <shortName evidence="12">ProRS</shortName>
    </alternativeName>
</protein>
<dbReference type="RefSeq" id="WP_013156642.1">
    <property type="nucleotide sequence ID" value="NC_014212.1"/>
</dbReference>
<dbReference type="CDD" id="cd00778">
    <property type="entry name" value="ProRS_core_arch_euk"/>
    <property type="match status" value="1"/>
</dbReference>
<dbReference type="Gene3D" id="3.30.930.10">
    <property type="entry name" value="Bira Bifunctional Protein, Domain 2"/>
    <property type="match status" value="1"/>
</dbReference>
<evidence type="ECO:0000256" key="9">
    <source>
        <dbReference type="ARBA" id="ARBA00047671"/>
    </source>
</evidence>
<dbReference type="InterPro" id="IPR004154">
    <property type="entry name" value="Anticodon-bd"/>
</dbReference>
<dbReference type="OrthoDB" id="9809052at2"/>
<dbReference type="Pfam" id="PF00587">
    <property type="entry name" value="tRNA-synt_2b"/>
    <property type="match status" value="1"/>
</dbReference>
<dbReference type="InterPro" id="IPR045864">
    <property type="entry name" value="aa-tRNA-synth_II/BPL/LPL"/>
</dbReference>
<dbReference type="InterPro" id="IPR017449">
    <property type="entry name" value="Pro-tRNA_synth_II"/>
</dbReference>
<dbReference type="GO" id="GO:0004827">
    <property type="term" value="F:proline-tRNA ligase activity"/>
    <property type="evidence" value="ECO:0007669"/>
    <property type="project" value="UniProtKB-UniRule"/>
</dbReference>